<evidence type="ECO:0000313" key="8">
    <source>
        <dbReference type="Proteomes" id="UP000269692"/>
    </source>
</evidence>
<dbReference type="GO" id="GO:0020037">
    <property type="term" value="F:heme binding"/>
    <property type="evidence" value="ECO:0007669"/>
    <property type="project" value="InterPro"/>
</dbReference>
<evidence type="ECO:0000256" key="3">
    <source>
        <dbReference type="ARBA" id="ARBA00023004"/>
    </source>
</evidence>
<dbReference type="OrthoDB" id="5728201at2"/>
<feature type="chain" id="PRO_5018028197" evidence="5">
    <location>
        <begin position="20"/>
        <end position="272"/>
    </location>
</feature>
<dbReference type="PROSITE" id="PS51007">
    <property type="entry name" value="CYTC"/>
    <property type="match status" value="1"/>
</dbReference>
<dbReference type="GO" id="GO:0009055">
    <property type="term" value="F:electron transfer activity"/>
    <property type="evidence" value="ECO:0007669"/>
    <property type="project" value="InterPro"/>
</dbReference>
<dbReference type="SUPFAM" id="SSF46626">
    <property type="entry name" value="Cytochrome c"/>
    <property type="match status" value="1"/>
</dbReference>
<dbReference type="InterPro" id="IPR036909">
    <property type="entry name" value="Cyt_c-like_dom_sf"/>
</dbReference>
<reference evidence="7 8" key="1">
    <citation type="submission" date="2018-10" db="EMBL/GenBank/DDBJ databases">
        <title>Xanthobacter tagetidis genome sequencing and assembly.</title>
        <authorList>
            <person name="Maclea K.S."/>
            <person name="Goen A.E."/>
            <person name="Fatima S.A."/>
        </authorList>
    </citation>
    <scope>NUCLEOTIDE SEQUENCE [LARGE SCALE GENOMIC DNA]</scope>
    <source>
        <strain evidence="7 8">ATCC 700314</strain>
    </source>
</reference>
<accession>A0A3L7AMS8</accession>
<dbReference type="EMBL" id="RCTF01000002">
    <property type="protein sequence ID" value="RLP81265.1"/>
    <property type="molecule type" value="Genomic_DNA"/>
</dbReference>
<keyword evidence="8" id="KW-1185">Reference proteome</keyword>
<evidence type="ECO:0000313" key="7">
    <source>
        <dbReference type="EMBL" id="RLP81265.1"/>
    </source>
</evidence>
<evidence type="ECO:0000256" key="2">
    <source>
        <dbReference type="ARBA" id="ARBA00022723"/>
    </source>
</evidence>
<dbReference type="GO" id="GO:0046872">
    <property type="term" value="F:metal ion binding"/>
    <property type="evidence" value="ECO:0007669"/>
    <property type="project" value="UniProtKB-KW"/>
</dbReference>
<dbReference type="Proteomes" id="UP000269692">
    <property type="component" value="Unassembled WGS sequence"/>
</dbReference>
<feature type="domain" description="Cytochrome c" evidence="6">
    <location>
        <begin position="180"/>
        <end position="268"/>
    </location>
</feature>
<proteinExistence type="predicted"/>
<dbReference type="AlphaFoldDB" id="A0A3L7AMS8"/>
<sequence length="272" mass="29132">MAALACALALMLAGAPARSEPVLSLKADGAARTYTAAQLLARPDAVSVSVPSDIAYGGRATYRAVPVLALLAEAGIPTDAPIEVKALDGFIAHYPAGIFTEGGPDGARAFVAVEPHHAPWPKLKGKVATAGPFYIVWQNPKAGRVSSEHWAYQVASIESALDPLVRWPQIDVAPSLPVDAPARRGLTVFIHNCMPCHQMNGGGESTIGPDLNLPMNPTEYFQPAALHRLIRDPAAVRTWPERRMPGFDAATIPDRALDDLIAYLDAMRHRRK</sequence>
<protein>
    <submittedName>
        <fullName evidence="7">Cytochrome c</fullName>
    </submittedName>
</protein>
<name>A0A3L7AMS8_9HYPH</name>
<dbReference type="Gene3D" id="1.10.760.10">
    <property type="entry name" value="Cytochrome c-like domain"/>
    <property type="match status" value="1"/>
</dbReference>
<dbReference type="Pfam" id="PF13442">
    <property type="entry name" value="Cytochrome_CBB3"/>
    <property type="match status" value="1"/>
</dbReference>
<evidence type="ECO:0000256" key="1">
    <source>
        <dbReference type="ARBA" id="ARBA00022617"/>
    </source>
</evidence>
<gene>
    <name evidence="7" type="ORF">D9R14_04325</name>
</gene>
<evidence type="ECO:0000259" key="6">
    <source>
        <dbReference type="PROSITE" id="PS51007"/>
    </source>
</evidence>
<keyword evidence="3 4" id="KW-0408">Iron</keyword>
<comment type="caution">
    <text evidence="7">The sequence shown here is derived from an EMBL/GenBank/DDBJ whole genome shotgun (WGS) entry which is preliminary data.</text>
</comment>
<evidence type="ECO:0000256" key="4">
    <source>
        <dbReference type="PROSITE-ProRule" id="PRU00433"/>
    </source>
</evidence>
<keyword evidence="2 4" id="KW-0479">Metal-binding</keyword>
<feature type="signal peptide" evidence="5">
    <location>
        <begin position="1"/>
        <end position="19"/>
    </location>
</feature>
<evidence type="ECO:0000256" key="5">
    <source>
        <dbReference type="SAM" id="SignalP"/>
    </source>
</evidence>
<keyword evidence="1 4" id="KW-0349">Heme</keyword>
<organism evidence="7 8">
    <name type="scientific">Xanthobacter tagetidis</name>
    <dbReference type="NCBI Taxonomy" id="60216"/>
    <lineage>
        <taxon>Bacteria</taxon>
        <taxon>Pseudomonadati</taxon>
        <taxon>Pseudomonadota</taxon>
        <taxon>Alphaproteobacteria</taxon>
        <taxon>Hyphomicrobiales</taxon>
        <taxon>Xanthobacteraceae</taxon>
        <taxon>Xanthobacter</taxon>
    </lineage>
</organism>
<dbReference type="InterPro" id="IPR009056">
    <property type="entry name" value="Cyt_c-like_dom"/>
</dbReference>
<keyword evidence="5" id="KW-0732">Signal</keyword>